<dbReference type="GO" id="GO:0005525">
    <property type="term" value="F:GTP binding"/>
    <property type="evidence" value="ECO:0007669"/>
    <property type="project" value="InterPro"/>
</dbReference>
<dbReference type="OrthoDB" id="5342685at2759"/>
<reference evidence="3" key="1">
    <citation type="journal article" date="2020" name="Stud. Mycol.">
        <title>101 Dothideomycetes genomes: a test case for predicting lifestyles and emergence of pathogens.</title>
        <authorList>
            <person name="Haridas S."/>
            <person name="Albert R."/>
            <person name="Binder M."/>
            <person name="Bloem J."/>
            <person name="Labutti K."/>
            <person name="Salamov A."/>
            <person name="Andreopoulos B."/>
            <person name="Baker S."/>
            <person name="Barry K."/>
            <person name="Bills G."/>
            <person name="Bluhm B."/>
            <person name="Cannon C."/>
            <person name="Castanera R."/>
            <person name="Culley D."/>
            <person name="Daum C."/>
            <person name="Ezra D."/>
            <person name="Gonzalez J."/>
            <person name="Henrissat B."/>
            <person name="Kuo A."/>
            <person name="Liang C."/>
            <person name="Lipzen A."/>
            <person name="Lutzoni F."/>
            <person name="Magnuson J."/>
            <person name="Mondo S."/>
            <person name="Nolan M."/>
            <person name="Ohm R."/>
            <person name="Pangilinan J."/>
            <person name="Park H.-J."/>
            <person name="Ramirez L."/>
            <person name="Alfaro M."/>
            <person name="Sun H."/>
            <person name="Tritt A."/>
            <person name="Yoshinaga Y."/>
            <person name="Zwiers L.-H."/>
            <person name="Turgeon B."/>
            <person name="Goodwin S."/>
            <person name="Spatafora J."/>
            <person name="Crous P."/>
            <person name="Grigoriev I."/>
        </authorList>
    </citation>
    <scope>NUCLEOTIDE SEQUENCE</scope>
    <source>
        <strain evidence="3">CBS 269.34</strain>
    </source>
</reference>
<feature type="region of interest" description="Disordered" evidence="1">
    <location>
        <begin position="1"/>
        <end position="74"/>
    </location>
</feature>
<dbReference type="Gene3D" id="3.40.50.300">
    <property type="entry name" value="P-loop containing nucleotide triphosphate hydrolases"/>
    <property type="match status" value="1"/>
</dbReference>
<sequence>MASIFTFDPDPPRVSSPWSTPPLGVKPQSRIPQDPSFVEPRHKRVGSSSSSVATQHDDTVTRLEAEPQEGPTEYKLHLLLRRRRSFSRVSTGRHVSGSHRPRTETLLCPAPRSVSESNLASPLPATSSTQSRQHRLEQLTTQLLWRLQQSSQYHSSSANNLILPHLPDASELSSANVPRKLLPGLEESKGALYEIGVADDGTFVGLAEDEMEESLNNLRAMAASLGCLVEILRKVNVGDCEWFEDVDTNGVAQRRRRIGPLWVTEAFVRPDLSLLLPGRKGALEKDSKPAGLTIGAVLTPDSGGSDGLPSSADQLRVSLTGATMSGKSSLLGCLSTATFDNGRGKSRLSLLKHRHEIASGMTSSVTQELIGYCDSTAEDGAANCFKVVNYACGNVSSWTDIHAASESGRLVFLSDSAGHPRYRRTTVRGLVGWAPHWTVLCIPADNSEDTSGKVGSTPSSQDVLGLAAADVDLSQAHLELCLNLNLPLVVVITKLDLATKNGLRQTLSSLLSALKAAGRKPSILSDASTVVDEADLHVVSSKDLADAYKTARAVTASPTTVPIVLTSAVNGTGISKLHALLHELPLPLPVMPPPPSHSVDNTGKLPSALFHVEEIYSTLSPSKALANTDPDVGRGVVVGGHLQYGTLSLGQELLLGPYPMDTADDSDSGSGSGRIGTSPTPRPLRPSPVPTSRSFPGALHKGSSALRPSRHSGQENQHEWRRVQISSLRNLRLPVLKLLAGQVGTIGVVPLDQPISTPAIVRVRKGMVLVHGNPVAKRVIKARFAGKHVSSVNSLTVGSAVVVYVASVRASAKVVSVAIETEHARNNHTSDEDDDDAFGFGFDDDEGSSLDGESSTDGVATAIVTFQFIASREFVEYGAQVLLVPGGGPGLYGGMERGEKGVAGLEGYVGTVVDEEM</sequence>
<protein>
    <recommendedName>
        <fullName evidence="2">Tr-type G domain-containing protein</fullName>
    </recommendedName>
</protein>
<dbReference type="Proteomes" id="UP000799750">
    <property type="component" value="Unassembled WGS sequence"/>
</dbReference>
<organism evidence="3 4">
    <name type="scientific">Lophium mytilinum</name>
    <dbReference type="NCBI Taxonomy" id="390894"/>
    <lineage>
        <taxon>Eukaryota</taxon>
        <taxon>Fungi</taxon>
        <taxon>Dikarya</taxon>
        <taxon>Ascomycota</taxon>
        <taxon>Pezizomycotina</taxon>
        <taxon>Dothideomycetes</taxon>
        <taxon>Pleosporomycetidae</taxon>
        <taxon>Mytilinidiales</taxon>
        <taxon>Mytilinidiaceae</taxon>
        <taxon>Lophium</taxon>
    </lineage>
</organism>
<dbReference type="EMBL" id="MU004183">
    <property type="protein sequence ID" value="KAF2500088.1"/>
    <property type="molecule type" value="Genomic_DNA"/>
</dbReference>
<dbReference type="PANTHER" id="PTHR43721">
    <property type="entry name" value="ELONGATION FACTOR TU-RELATED"/>
    <property type="match status" value="1"/>
</dbReference>
<evidence type="ECO:0000259" key="2">
    <source>
        <dbReference type="Pfam" id="PF00009"/>
    </source>
</evidence>
<gene>
    <name evidence="3" type="ORF">BU16DRAFT_452978</name>
</gene>
<feature type="domain" description="Tr-type G" evidence="2">
    <location>
        <begin position="317"/>
        <end position="583"/>
    </location>
</feature>
<feature type="compositionally biased region" description="Pro residues" evidence="1">
    <location>
        <begin position="680"/>
        <end position="689"/>
    </location>
</feature>
<feature type="compositionally biased region" description="Acidic residues" evidence="1">
    <location>
        <begin position="831"/>
        <end position="848"/>
    </location>
</feature>
<dbReference type="InterPro" id="IPR027417">
    <property type="entry name" value="P-loop_NTPase"/>
</dbReference>
<dbReference type="GO" id="GO:0003746">
    <property type="term" value="F:translation elongation factor activity"/>
    <property type="evidence" value="ECO:0007669"/>
    <property type="project" value="TreeGrafter"/>
</dbReference>
<evidence type="ECO:0000256" key="1">
    <source>
        <dbReference type="SAM" id="MobiDB-lite"/>
    </source>
</evidence>
<feature type="region of interest" description="Disordered" evidence="1">
    <location>
        <begin position="112"/>
        <end position="133"/>
    </location>
</feature>
<feature type="compositionally biased region" description="Basic and acidic residues" evidence="1">
    <location>
        <begin position="55"/>
        <end position="65"/>
    </location>
</feature>
<feature type="region of interest" description="Disordered" evidence="1">
    <location>
        <begin position="658"/>
        <end position="718"/>
    </location>
</feature>
<dbReference type="AlphaFoldDB" id="A0A6A6R5R2"/>
<feature type="compositionally biased region" description="Polar residues" evidence="1">
    <location>
        <begin position="114"/>
        <end position="131"/>
    </location>
</feature>
<dbReference type="Pfam" id="PF00009">
    <property type="entry name" value="GTP_EFTU"/>
    <property type="match status" value="1"/>
</dbReference>
<evidence type="ECO:0000313" key="4">
    <source>
        <dbReference type="Proteomes" id="UP000799750"/>
    </source>
</evidence>
<proteinExistence type="predicted"/>
<name>A0A6A6R5R2_9PEZI</name>
<feature type="region of interest" description="Disordered" evidence="1">
    <location>
        <begin position="825"/>
        <end position="854"/>
    </location>
</feature>
<keyword evidence="4" id="KW-1185">Reference proteome</keyword>
<accession>A0A6A6R5R2</accession>
<dbReference type="GO" id="GO:0003924">
    <property type="term" value="F:GTPase activity"/>
    <property type="evidence" value="ECO:0007669"/>
    <property type="project" value="InterPro"/>
</dbReference>
<dbReference type="InterPro" id="IPR050055">
    <property type="entry name" value="EF-Tu_GTPase"/>
</dbReference>
<dbReference type="InterPro" id="IPR000795">
    <property type="entry name" value="T_Tr_GTP-bd_dom"/>
</dbReference>
<dbReference type="SUPFAM" id="SSF52540">
    <property type="entry name" value="P-loop containing nucleoside triphosphate hydrolases"/>
    <property type="match status" value="1"/>
</dbReference>
<evidence type="ECO:0000313" key="3">
    <source>
        <dbReference type="EMBL" id="KAF2500088.1"/>
    </source>
</evidence>
<dbReference type="PANTHER" id="PTHR43721:SF30">
    <property type="entry name" value="TR-TYPE G DOMAIN-CONTAINING PROTEIN"/>
    <property type="match status" value="1"/>
</dbReference>